<protein>
    <submittedName>
        <fullName evidence="2">Uncharacterized protein</fullName>
    </submittedName>
</protein>
<feature type="non-terminal residue" evidence="2">
    <location>
        <position position="129"/>
    </location>
</feature>
<name>A0AAV2H5R7_LYMST</name>
<comment type="caution">
    <text evidence="2">The sequence shown here is derived from an EMBL/GenBank/DDBJ whole genome shotgun (WGS) entry which is preliminary data.</text>
</comment>
<evidence type="ECO:0000313" key="3">
    <source>
        <dbReference type="Proteomes" id="UP001497497"/>
    </source>
</evidence>
<dbReference type="Proteomes" id="UP001497497">
    <property type="component" value="Unassembled WGS sequence"/>
</dbReference>
<dbReference type="EMBL" id="CAXITT010000038">
    <property type="protein sequence ID" value="CAL1528778.1"/>
    <property type="molecule type" value="Genomic_DNA"/>
</dbReference>
<organism evidence="2 3">
    <name type="scientific">Lymnaea stagnalis</name>
    <name type="common">Great pond snail</name>
    <name type="synonym">Helix stagnalis</name>
    <dbReference type="NCBI Taxonomy" id="6523"/>
    <lineage>
        <taxon>Eukaryota</taxon>
        <taxon>Metazoa</taxon>
        <taxon>Spiralia</taxon>
        <taxon>Lophotrochozoa</taxon>
        <taxon>Mollusca</taxon>
        <taxon>Gastropoda</taxon>
        <taxon>Heterobranchia</taxon>
        <taxon>Euthyneura</taxon>
        <taxon>Panpulmonata</taxon>
        <taxon>Hygrophila</taxon>
        <taxon>Lymnaeoidea</taxon>
        <taxon>Lymnaeidae</taxon>
        <taxon>Lymnaea</taxon>
    </lineage>
</organism>
<evidence type="ECO:0000256" key="1">
    <source>
        <dbReference type="SAM" id="MobiDB-lite"/>
    </source>
</evidence>
<sequence length="129" mass="14034">MSPEFKEMASSLKQSQKNAARTRVVSATEAHNLLNEKSLKKVEPQITAIHNLPKTISQTSKYSVTRSVIVSTSSNTRTNSSVIQTTKISTLIPKSNSVTAKSGMYSKGFSYPASINNVPSSRSFLHTSL</sequence>
<feature type="region of interest" description="Disordered" evidence="1">
    <location>
        <begin position="1"/>
        <end position="22"/>
    </location>
</feature>
<reference evidence="2 3" key="1">
    <citation type="submission" date="2024-04" db="EMBL/GenBank/DDBJ databases">
        <authorList>
            <consortium name="Genoscope - CEA"/>
            <person name="William W."/>
        </authorList>
    </citation>
    <scope>NUCLEOTIDE SEQUENCE [LARGE SCALE GENOMIC DNA]</scope>
</reference>
<proteinExistence type="predicted"/>
<evidence type="ECO:0000313" key="2">
    <source>
        <dbReference type="EMBL" id="CAL1528778.1"/>
    </source>
</evidence>
<keyword evidence="3" id="KW-1185">Reference proteome</keyword>
<gene>
    <name evidence="2" type="ORF">GSLYS_00002948001</name>
</gene>
<accession>A0AAV2H5R7</accession>
<dbReference type="AlphaFoldDB" id="A0AAV2H5R7"/>